<dbReference type="InterPro" id="IPR050377">
    <property type="entry name" value="Radical_SAM_PqqE_MftC-like"/>
</dbReference>
<dbReference type="EMBL" id="VORW01000008">
    <property type="protein sequence ID" value="TXE10314.1"/>
    <property type="molecule type" value="Genomic_DNA"/>
</dbReference>
<dbReference type="SFLD" id="SFLDS00029">
    <property type="entry name" value="Radical_SAM"/>
    <property type="match status" value="1"/>
</dbReference>
<evidence type="ECO:0000313" key="8">
    <source>
        <dbReference type="Proteomes" id="UP000321935"/>
    </source>
</evidence>
<evidence type="ECO:0000256" key="2">
    <source>
        <dbReference type="ARBA" id="ARBA00022691"/>
    </source>
</evidence>
<gene>
    <name evidence="7" type="ORF">ESV85_13345</name>
</gene>
<dbReference type="AlphaFoldDB" id="A0A5C7AQP7"/>
<dbReference type="Gene3D" id="3.20.20.70">
    <property type="entry name" value="Aldolase class I"/>
    <property type="match status" value="1"/>
</dbReference>
<comment type="caution">
    <text evidence="7">The sequence shown here is derived from an EMBL/GenBank/DDBJ whole genome shotgun (WGS) entry which is preliminary data.</text>
</comment>
<dbReference type="PROSITE" id="PS51918">
    <property type="entry name" value="RADICAL_SAM"/>
    <property type="match status" value="1"/>
</dbReference>
<evidence type="ECO:0000256" key="5">
    <source>
        <dbReference type="ARBA" id="ARBA00023014"/>
    </source>
</evidence>
<dbReference type="SUPFAM" id="SSF102114">
    <property type="entry name" value="Radical SAM enzymes"/>
    <property type="match status" value="1"/>
</dbReference>
<dbReference type="GO" id="GO:0046872">
    <property type="term" value="F:metal ion binding"/>
    <property type="evidence" value="ECO:0007669"/>
    <property type="project" value="UniProtKB-KW"/>
</dbReference>
<dbReference type="CDD" id="cd01335">
    <property type="entry name" value="Radical_SAM"/>
    <property type="match status" value="1"/>
</dbReference>
<keyword evidence="4" id="KW-0408">Iron</keyword>
<keyword evidence="3" id="KW-0479">Metal-binding</keyword>
<dbReference type="PANTHER" id="PTHR11228:SF7">
    <property type="entry name" value="PQQA PEPTIDE CYCLASE"/>
    <property type="match status" value="1"/>
</dbReference>
<evidence type="ECO:0000313" key="7">
    <source>
        <dbReference type="EMBL" id="TXE10314.1"/>
    </source>
</evidence>
<dbReference type="Pfam" id="PF04055">
    <property type="entry name" value="Radical_SAM"/>
    <property type="match status" value="1"/>
</dbReference>
<dbReference type="InterPro" id="IPR007197">
    <property type="entry name" value="rSAM"/>
</dbReference>
<accession>A0A5C7AQP7</accession>
<evidence type="ECO:0000259" key="6">
    <source>
        <dbReference type="PROSITE" id="PS51918"/>
    </source>
</evidence>
<feature type="domain" description="Radical SAM core" evidence="6">
    <location>
        <begin position="97"/>
        <end position="324"/>
    </location>
</feature>
<evidence type="ECO:0000256" key="3">
    <source>
        <dbReference type="ARBA" id="ARBA00022723"/>
    </source>
</evidence>
<dbReference type="InterPro" id="IPR058240">
    <property type="entry name" value="rSAM_sf"/>
</dbReference>
<evidence type="ECO:0000256" key="1">
    <source>
        <dbReference type="ARBA" id="ARBA00001966"/>
    </source>
</evidence>
<dbReference type="GO" id="GO:0051536">
    <property type="term" value="F:iron-sulfur cluster binding"/>
    <property type="evidence" value="ECO:0007669"/>
    <property type="project" value="UniProtKB-KW"/>
</dbReference>
<protein>
    <submittedName>
        <fullName evidence="7">Radical SAM protein</fullName>
    </submittedName>
</protein>
<dbReference type="Proteomes" id="UP000321935">
    <property type="component" value="Unassembled WGS sequence"/>
</dbReference>
<name>A0A5C7AQP7_9BACT</name>
<organism evidence="7 8">
    <name type="scientific">Algoriphagus aquimarinus</name>
    <dbReference type="NCBI Taxonomy" id="237018"/>
    <lineage>
        <taxon>Bacteria</taxon>
        <taxon>Pseudomonadati</taxon>
        <taxon>Bacteroidota</taxon>
        <taxon>Cytophagia</taxon>
        <taxon>Cytophagales</taxon>
        <taxon>Cyclobacteriaceae</taxon>
        <taxon>Algoriphagus</taxon>
    </lineage>
</organism>
<proteinExistence type="predicted"/>
<dbReference type="GO" id="GO:0003824">
    <property type="term" value="F:catalytic activity"/>
    <property type="evidence" value="ECO:0007669"/>
    <property type="project" value="InterPro"/>
</dbReference>
<reference evidence="7 8" key="1">
    <citation type="submission" date="2019-08" db="EMBL/GenBank/DDBJ databases">
        <title>Genomes sequence of Algoriphagus aquimarinus ACAM450.</title>
        <authorList>
            <person name="Bowman J.P."/>
        </authorList>
    </citation>
    <scope>NUCLEOTIDE SEQUENCE [LARGE SCALE GENOMIC DNA]</scope>
    <source>
        <strain evidence="7 8">ACAM 450</strain>
    </source>
</reference>
<keyword evidence="2" id="KW-0949">S-adenosyl-L-methionine</keyword>
<comment type="cofactor">
    <cofactor evidence="1">
        <name>[4Fe-4S] cluster</name>
        <dbReference type="ChEBI" id="CHEBI:49883"/>
    </cofactor>
</comment>
<dbReference type="SFLD" id="SFLDG01067">
    <property type="entry name" value="SPASM/twitch_domain_containing"/>
    <property type="match status" value="1"/>
</dbReference>
<sequence>MPRIVTRVEYDIVRLLMVINIWWLGVKLYRNPLTAFKVVKHLISDFQEMIGNKKLVRAFKIDGRYAWDMFNPAWPSPGFNSFFQSHLQEIKPTNQNQFGLRRLLIAITKRCPLACEHCSEAGTLYNNDVLSCDEFISRIDKYVSQGVGQLIYSGGEPLSRFDDLLTMLSRFKPSCDQWIYTSGFGLTLEKAQQLKRAGLNGAAISLDNHLEKSHNTFRGSSKSFFWVHEAVKNLQEVGVLVALNVCPTKAYIESGGVEELIELVKKWNVPIVNLLEPRAVGNYQDKDVELDIQHKEHLKKISDQFNFEREFLDYPTVLFPAGYRKAKPCGGGISYMLLDYDGTLYPCPFCKVKMPEVPKQAALCEA</sequence>
<dbReference type="InterPro" id="IPR013785">
    <property type="entry name" value="Aldolase_TIM"/>
</dbReference>
<dbReference type="OrthoDB" id="9763993at2"/>
<dbReference type="PANTHER" id="PTHR11228">
    <property type="entry name" value="RADICAL SAM DOMAIN PROTEIN"/>
    <property type="match status" value="1"/>
</dbReference>
<evidence type="ECO:0000256" key="4">
    <source>
        <dbReference type="ARBA" id="ARBA00023004"/>
    </source>
</evidence>
<keyword evidence="5" id="KW-0411">Iron-sulfur</keyword>